<dbReference type="EMBL" id="JANEYF010001995">
    <property type="protein sequence ID" value="KAJ8952968.1"/>
    <property type="molecule type" value="Genomic_DNA"/>
</dbReference>
<dbReference type="InterPro" id="IPR000560">
    <property type="entry name" value="His_Pase_clade-2"/>
</dbReference>
<dbReference type="Gene3D" id="3.40.50.1240">
    <property type="entry name" value="Phosphoglycerate mutase-like"/>
    <property type="match status" value="1"/>
</dbReference>
<dbReference type="GO" id="GO:0016791">
    <property type="term" value="F:phosphatase activity"/>
    <property type="evidence" value="ECO:0007669"/>
    <property type="project" value="UniProtKB-ARBA"/>
</dbReference>
<evidence type="ECO:0000313" key="1">
    <source>
        <dbReference type="EMBL" id="KAJ8952968.1"/>
    </source>
</evidence>
<dbReference type="AlphaFoldDB" id="A0AAV8YQR0"/>
<dbReference type="Proteomes" id="UP001162156">
    <property type="component" value="Unassembled WGS sequence"/>
</dbReference>
<dbReference type="SUPFAM" id="SSF53254">
    <property type="entry name" value="Phosphoglycerate mutase-like"/>
    <property type="match status" value="1"/>
</dbReference>
<protein>
    <submittedName>
        <fullName evidence="1">Uncharacterized protein</fullName>
    </submittedName>
</protein>
<gene>
    <name evidence="1" type="ORF">NQ314_007444</name>
</gene>
<accession>A0AAV8YQR0</accession>
<reference evidence="1" key="1">
    <citation type="journal article" date="2023" name="Insect Mol. Biol.">
        <title>Genome sequencing provides insights into the evolution of gene families encoding plant cell wall-degrading enzymes in longhorned beetles.</title>
        <authorList>
            <person name="Shin N.R."/>
            <person name="Okamura Y."/>
            <person name="Kirsch R."/>
            <person name="Pauchet Y."/>
        </authorList>
    </citation>
    <scope>NUCLEOTIDE SEQUENCE</scope>
    <source>
        <strain evidence="1">RBIC_L_NR</strain>
    </source>
</reference>
<dbReference type="InterPro" id="IPR029033">
    <property type="entry name" value="His_PPase_superfam"/>
</dbReference>
<dbReference type="Pfam" id="PF00328">
    <property type="entry name" value="His_Phos_2"/>
    <property type="match status" value="1"/>
</dbReference>
<evidence type="ECO:0000313" key="2">
    <source>
        <dbReference type="Proteomes" id="UP001162156"/>
    </source>
</evidence>
<name>A0AAV8YQR0_9CUCU</name>
<sequence length="78" mass="9467">MCALRSRYNKFLGEYYYPEVVEARSTDYNRTKMSLQLVLAGLFPPRREDMLQDNIYWQPIPYNYVSRSQDKVWSIYNN</sequence>
<organism evidence="1 2">
    <name type="scientific">Rhamnusium bicolor</name>
    <dbReference type="NCBI Taxonomy" id="1586634"/>
    <lineage>
        <taxon>Eukaryota</taxon>
        <taxon>Metazoa</taxon>
        <taxon>Ecdysozoa</taxon>
        <taxon>Arthropoda</taxon>
        <taxon>Hexapoda</taxon>
        <taxon>Insecta</taxon>
        <taxon>Pterygota</taxon>
        <taxon>Neoptera</taxon>
        <taxon>Endopterygota</taxon>
        <taxon>Coleoptera</taxon>
        <taxon>Polyphaga</taxon>
        <taxon>Cucujiformia</taxon>
        <taxon>Chrysomeloidea</taxon>
        <taxon>Cerambycidae</taxon>
        <taxon>Lepturinae</taxon>
        <taxon>Rhagiini</taxon>
        <taxon>Rhamnusium</taxon>
    </lineage>
</organism>
<comment type="caution">
    <text evidence="1">The sequence shown here is derived from an EMBL/GenBank/DDBJ whole genome shotgun (WGS) entry which is preliminary data.</text>
</comment>
<proteinExistence type="predicted"/>
<keyword evidence="2" id="KW-1185">Reference proteome</keyword>